<dbReference type="SUPFAM" id="SSF53448">
    <property type="entry name" value="Nucleotide-diphospho-sugar transferases"/>
    <property type="match status" value="1"/>
</dbReference>
<dbReference type="EMBL" id="JBHRYQ010000001">
    <property type="protein sequence ID" value="MFC3812987.1"/>
    <property type="molecule type" value="Genomic_DNA"/>
</dbReference>
<evidence type="ECO:0000313" key="2">
    <source>
        <dbReference type="EMBL" id="MFC3812987.1"/>
    </source>
</evidence>
<gene>
    <name evidence="2" type="ORF">ACFOOI_20150</name>
</gene>
<dbReference type="EC" id="2.4.-.-" evidence="2"/>
<keyword evidence="2" id="KW-0328">Glycosyltransferase</keyword>
<dbReference type="CDD" id="cd00761">
    <property type="entry name" value="Glyco_tranf_GTA_type"/>
    <property type="match status" value="1"/>
</dbReference>
<protein>
    <submittedName>
        <fullName evidence="2">Glycosyltransferase</fullName>
        <ecNumber evidence="2">2.4.-.-</ecNumber>
    </submittedName>
</protein>
<dbReference type="InterPro" id="IPR001173">
    <property type="entry name" value="Glyco_trans_2-like"/>
</dbReference>
<dbReference type="RefSeq" id="WP_379839893.1">
    <property type="nucleotide sequence ID" value="NZ_JBHRYQ010000001.1"/>
</dbReference>
<keyword evidence="2" id="KW-0808">Transferase</keyword>
<feature type="domain" description="Glycosyltransferase 2-like" evidence="1">
    <location>
        <begin position="7"/>
        <end position="155"/>
    </location>
</feature>
<dbReference type="GO" id="GO:0016757">
    <property type="term" value="F:glycosyltransferase activity"/>
    <property type="evidence" value="ECO:0007669"/>
    <property type="project" value="UniProtKB-KW"/>
</dbReference>
<comment type="caution">
    <text evidence="2">The sequence shown here is derived from an EMBL/GenBank/DDBJ whole genome shotgun (WGS) entry which is preliminary data.</text>
</comment>
<keyword evidence="3" id="KW-1185">Reference proteome</keyword>
<name>A0ABV7Z1H5_9BACT</name>
<dbReference type="Pfam" id="PF00535">
    <property type="entry name" value="Glycos_transf_2"/>
    <property type="match status" value="1"/>
</dbReference>
<dbReference type="InterPro" id="IPR029044">
    <property type="entry name" value="Nucleotide-diphossugar_trans"/>
</dbReference>
<dbReference type="Proteomes" id="UP001595616">
    <property type="component" value="Unassembled WGS sequence"/>
</dbReference>
<dbReference type="PANTHER" id="PTHR22916">
    <property type="entry name" value="GLYCOSYLTRANSFERASE"/>
    <property type="match status" value="1"/>
</dbReference>
<proteinExistence type="predicted"/>
<evidence type="ECO:0000313" key="3">
    <source>
        <dbReference type="Proteomes" id="UP001595616"/>
    </source>
</evidence>
<reference evidence="3" key="1">
    <citation type="journal article" date="2019" name="Int. J. Syst. Evol. Microbiol.">
        <title>The Global Catalogue of Microorganisms (GCM) 10K type strain sequencing project: providing services to taxonomists for standard genome sequencing and annotation.</title>
        <authorList>
            <consortium name="The Broad Institute Genomics Platform"/>
            <consortium name="The Broad Institute Genome Sequencing Center for Infectious Disease"/>
            <person name="Wu L."/>
            <person name="Ma J."/>
        </authorList>
    </citation>
    <scope>NUCLEOTIDE SEQUENCE [LARGE SCALE GENOMIC DNA]</scope>
    <source>
        <strain evidence="3">CECT 7956</strain>
    </source>
</reference>
<evidence type="ECO:0000259" key="1">
    <source>
        <dbReference type="Pfam" id="PF00535"/>
    </source>
</evidence>
<organism evidence="2 3">
    <name type="scientific">Lacihabitans lacunae</name>
    <dbReference type="NCBI Taxonomy" id="1028214"/>
    <lineage>
        <taxon>Bacteria</taxon>
        <taxon>Pseudomonadati</taxon>
        <taxon>Bacteroidota</taxon>
        <taxon>Cytophagia</taxon>
        <taxon>Cytophagales</taxon>
        <taxon>Leadbetterellaceae</taxon>
        <taxon>Lacihabitans</taxon>
    </lineage>
</organism>
<sequence length="337" mass="39308">MMSEGVSVIIACYNSEKVISKTLEYLQAQKNYDNIPWEVILVDNNSTDKTSAVAKAIWDKNPIVPLRILLETKVGEANARRTGIIAAQYGILSIVDDDNWVAEDWIYKIDKYFQNPEIGLLGCAGEGVYEETPPEWFEDNKNAFAIGSLYEGDFVDITEWAFVPGAGLSVRKLIYDYLFENNWKPLLEGRVGNTQSAGADSEMCLITRHLGYKIFYSNDLHFKHFTAKNRITWERLKNMTQGFGESDVFTLPYKILYYDRCCKSSIFNSFRRFWWFNYFAKKVALFIKDPLPFIRKGKYDPKILIRIRNKAFTNRIWKERKKFESSFEILDQIKRLK</sequence>
<accession>A0ABV7Z1H5</accession>
<dbReference type="Gene3D" id="3.90.550.10">
    <property type="entry name" value="Spore Coat Polysaccharide Biosynthesis Protein SpsA, Chain A"/>
    <property type="match status" value="1"/>
</dbReference>